<dbReference type="EMBL" id="AAIONP010000044">
    <property type="protein sequence ID" value="ECG4923108.1"/>
    <property type="molecule type" value="Genomic_DNA"/>
</dbReference>
<reference evidence="1" key="1">
    <citation type="submission" date="2019-03" db="EMBL/GenBank/DDBJ databases">
        <authorList>
            <person name="Ashton P.M."/>
            <person name="Dallman T."/>
            <person name="Nair S."/>
            <person name="De Pinna E."/>
            <person name="Peters T."/>
            <person name="Grant K."/>
        </authorList>
    </citation>
    <scope>NUCLEOTIDE SEQUENCE [LARGE SCALE GENOMIC DNA]</scope>
    <source>
        <strain evidence="1">313260</strain>
    </source>
</reference>
<proteinExistence type="predicted"/>
<accession>A0A5I5A4D8</accession>
<evidence type="ECO:0000313" key="1">
    <source>
        <dbReference type="EMBL" id="ECG4923108.1"/>
    </source>
</evidence>
<dbReference type="AlphaFoldDB" id="A0A5I5A4D8"/>
<organism evidence="1">
    <name type="scientific">Salmonella enterica subsp. enterica serovar Vitkin</name>
    <dbReference type="NCBI Taxonomy" id="2565162"/>
    <lineage>
        <taxon>Bacteria</taxon>
        <taxon>Pseudomonadati</taxon>
        <taxon>Pseudomonadota</taxon>
        <taxon>Gammaproteobacteria</taxon>
        <taxon>Enterobacterales</taxon>
        <taxon>Enterobacteriaceae</taxon>
        <taxon>Salmonella</taxon>
    </lineage>
</organism>
<sequence length="23" mass="2455">MKAIDLGNNESVVYGVFPNNDGT</sequence>
<dbReference type="InterPro" id="IPR009821">
    <property type="entry name" value="DUF1391"/>
</dbReference>
<dbReference type="Proteomes" id="UP000839561">
    <property type="component" value="Unassembled WGS sequence"/>
</dbReference>
<protein>
    <submittedName>
        <fullName evidence="1">DUF1391 domain-containing protein</fullName>
    </submittedName>
</protein>
<gene>
    <name evidence="1" type="ORF">E0T03_24650</name>
</gene>
<feature type="non-terminal residue" evidence="1">
    <location>
        <position position="23"/>
    </location>
</feature>
<comment type="caution">
    <text evidence="1">The sequence shown here is derived from an EMBL/GenBank/DDBJ whole genome shotgun (WGS) entry which is preliminary data.</text>
</comment>
<name>A0A5I5A4D8_SALET</name>
<dbReference type="Pfam" id="PF07151">
    <property type="entry name" value="DUF1391"/>
    <property type="match status" value="1"/>
</dbReference>